<evidence type="ECO:0000256" key="14">
    <source>
        <dbReference type="ARBA" id="ARBA00047783"/>
    </source>
</evidence>
<dbReference type="InterPro" id="IPR029026">
    <property type="entry name" value="tRNA_m1G_MTases_N"/>
</dbReference>
<dbReference type="AlphaFoldDB" id="A0A517YHT8"/>
<dbReference type="FunFam" id="3.40.1280.10:FF:000001">
    <property type="entry name" value="tRNA (guanine-N(1)-)-methyltransferase"/>
    <property type="match status" value="1"/>
</dbReference>
<proteinExistence type="inferred from homology"/>
<keyword evidence="10 15" id="KW-0949">S-adenosyl-L-methionine</keyword>
<comment type="catalytic activity">
    <reaction evidence="14 15 17">
        <text>guanosine(37) in tRNA + S-adenosyl-L-methionine = N(1)-methylguanosine(37) in tRNA + S-adenosyl-L-homocysteine + H(+)</text>
        <dbReference type="Rhea" id="RHEA:36899"/>
        <dbReference type="Rhea" id="RHEA-COMP:10145"/>
        <dbReference type="Rhea" id="RHEA-COMP:10147"/>
        <dbReference type="ChEBI" id="CHEBI:15378"/>
        <dbReference type="ChEBI" id="CHEBI:57856"/>
        <dbReference type="ChEBI" id="CHEBI:59789"/>
        <dbReference type="ChEBI" id="CHEBI:73542"/>
        <dbReference type="ChEBI" id="CHEBI:74269"/>
        <dbReference type="EC" id="2.1.1.228"/>
    </reaction>
</comment>
<dbReference type="PIRSF" id="PIRSF000386">
    <property type="entry name" value="tRNA_mtase"/>
    <property type="match status" value="1"/>
</dbReference>
<keyword evidence="9 15" id="KW-0808">Transferase</keyword>
<evidence type="ECO:0000313" key="21">
    <source>
        <dbReference type="Proteomes" id="UP000315017"/>
    </source>
</evidence>
<name>A0A517YHT8_9BACT</name>
<evidence type="ECO:0000256" key="16">
    <source>
        <dbReference type="PIRSR" id="PIRSR000386-1"/>
    </source>
</evidence>
<dbReference type="CDD" id="cd18080">
    <property type="entry name" value="TrmD-like"/>
    <property type="match status" value="1"/>
</dbReference>
<evidence type="ECO:0000256" key="8">
    <source>
        <dbReference type="ARBA" id="ARBA00022603"/>
    </source>
</evidence>
<dbReference type="EC" id="2.1.1.228" evidence="5 15"/>
<keyword evidence="11 15" id="KW-0819">tRNA processing</keyword>
<organism evidence="20 21">
    <name type="scientific">Anatilimnocola aggregata</name>
    <dbReference type="NCBI Taxonomy" id="2528021"/>
    <lineage>
        <taxon>Bacteria</taxon>
        <taxon>Pseudomonadati</taxon>
        <taxon>Planctomycetota</taxon>
        <taxon>Planctomycetia</taxon>
        <taxon>Pirellulales</taxon>
        <taxon>Pirellulaceae</taxon>
        <taxon>Anatilimnocola</taxon>
    </lineage>
</organism>
<keyword evidence="21" id="KW-1185">Reference proteome</keyword>
<feature type="domain" description="tRNA methyltransferase TRMD/TRM10-type" evidence="19">
    <location>
        <begin position="1"/>
        <end position="227"/>
    </location>
</feature>
<evidence type="ECO:0000256" key="10">
    <source>
        <dbReference type="ARBA" id="ARBA00022691"/>
    </source>
</evidence>
<dbReference type="NCBIfam" id="NF000648">
    <property type="entry name" value="PRK00026.1"/>
    <property type="match status" value="1"/>
</dbReference>
<dbReference type="PANTHER" id="PTHR46417">
    <property type="entry name" value="TRNA (GUANINE-N(1)-)-METHYLTRANSFERASE"/>
    <property type="match status" value="1"/>
</dbReference>
<evidence type="ECO:0000313" key="20">
    <source>
        <dbReference type="EMBL" id="QDU29781.1"/>
    </source>
</evidence>
<dbReference type="Gene3D" id="3.40.1280.10">
    <property type="match status" value="1"/>
</dbReference>
<dbReference type="GO" id="GO:0005829">
    <property type="term" value="C:cytosol"/>
    <property type="evidence" value="ECO:0007669"/>
    <property type="project" value="TreeGrafter"/>
</dbReference>
<reference evidence="20 21" key="1">
    <citation type="submission" date="2019-02" db="EMBL/GenBank/DDBJ databases">
        <title>Deep-cultivation of Planctomycetes and their phenomic and genomic characterization uncovers novel biology.</title>
        <authorList>
            <person name="Wiegand S."/>
            <person name="Jogler M."/>
            <person name="Boedeker C."/>
            <person name="Pinto D."/>
            <person name="Vollmers J."/>
            <person name="Rivas-Marin E."/>
            <person name="Kohn T."/>
            <person name="Peeters S.H."/>
            <person name="Heuer A."/>
            <person name="Rast P."/>
            <person name="Oberbeckmann S."/>
            <person name="Bunk B."/>
            <person name="Jeske O."/>
            <person name="Meyerdierks A."/>
            <person name="Storesund J.E."/>
            <person name="Kallscheuer N."/>
            <person name="Luecker S."/>
            <person name="Lage O.M."/>
            <person name="Pohl T."/>
            <person name="Merkel B.J."/>
            <person name="Hornburger P."/>
            <person name="Mueller R.-W."/>
            <person name="Bruemmer F."/>
            <person name="Labrenz M."/>
            <person name="Spormann A.M."/>
            <person name="Op den Camp H."/>
            <person name="Overmann J."/>
            <person name="Amann R."/>
            <person name="Jetten M.S.M."/>
            <person name="Mascher T."/>
            <person name="Medema M.H."/>
            <person name="Devos D.P."/>
            <person name="Kaster A.-K."/>
            <person name="Ovreas L."/>
            <person name="Rohde M."/>
            <person name="Galperin M.Y."/>
            <person name="Jogler C."/>
        </authorList>
    </citation>
    <scope>NUCLEOTIDE SEQUENCE [LARGE SCALE GENOMIC DNA]</scope>
    <source>
        <strain evidence="20 21">ETA_A8</strain>
    </source>
</reference>
<dbReference type="KEGG" id="aagg:ETAA8_48960"/>
<accession>A0A517YHT8</accession>
<dbReference type="GO" id="GO:0052906">
    <property type="term" value="F:tRNA (guanine(37)-N1)-methyltransferase activity"/>
    <property type="evidence" value="ECO:0007669"/>
    <property type="project" value="UniProtKB-UniRule"/>
</dbReference>
<evidence type="ECO:0000256" key="15">
    <source>
        <dbReference type="HAMAP-Rule" id="MF_00605"/>
    </source>
</evidence>
<evidence type="ECO:0000256" key="5">
    <source>
        <dbReference type="ARBA" id="ARBA00012807"/>
    </source>
</evidence>
<dbReference type="PANTHER" id="PTHR46417:SF1">
    <property type="entry name" value="TRNA (GUANINE-N(1)-)-METHYLTRANSFERASE"/>
    <property type="match status" value="1"/>
</dbReference>
<comment type="subcellular location">
    <subcellularLocation>
        <location evidence="2 15 17">Cytoplasm</location>
    </subcellularLocation>
</comment>
<evidence type="ECO:0000256" key="9">
    <source>
        <dbReference type="ARBA" id="ARBA00022679"/>
    </source>
</evidence>
<comment type="subunit">
    <text evidence="4 15 17">Homodimer.</text>
</comment>
<dbReference type="EMBL" id="CP036274">
    <property type="protein sequence ID" value="QDU29781.1"/>
    <property type="molecule type" value="Genomic_DNA"/>
</dbReference>
<evidence type="ECO:0000256" key="3">
    <source>
        <dbReference type="ARBA" id="ARBA00007630"/>
    </source>
</evidence>
<dbReference type="InterPro" id="IPR016009">
    <property type="entry name" value="tRNA_MeTrfase_TRMD/TRM10"/>
</dbReference>
<evidence type="ECO:0000259" key="19">
    <source>
        <dbReference type="Pfam" id="PF01746"/>
    </source>
</evidence>
<dbReference type="GO" id="GO:0002939">
    <property type="term" value="P:tRNA N1-guanine methylation"/>
    <property type="evidence" value="ECO:0007669"/>
    <property type="project" value="TreeGrafter"/>
</dbReference>
<dbReference type="SUPFAM" id="SSF75217">
    <property type="entry name" value="alpha/beta knot"/>
    <property type="match status" value="1"/>
</dbReference>
<keyword evidence="7 15" id="KW-0963">Cytoplasm</keyword>
<evidence type="ECO:0000256" key="18">
    <source>
        <dbReference type="SAM" id="MobiDB-lite"/>
    </source>
</evidence>
<dbReference type="OrthoDB" id="9807416at2"/>
<gene>
    <name evidence="15 20" type="primary">trmD</name>
    <name evidence="20" type="ORF">ETAA8_48960</name>
</gene>
<evidence type="ECO:0000256" key="4">
    <source>
        <dbReference type="ARBA" id="ARBA00011738"/>
    </source>
</evidence>
<evidence type="ECO:0000256" key="2">
    <source>
        <dbReference type="ARBA" id="ARBA00004496"/>
    </source>
</evidence>
<dbReference type="InterPro" id="IPR023148">
    <property type="entry name" value="tRNA_m1G_MeTrfase_C_sf"/>
</dbReference>
<evidence type="ECO:0000256" key="12">
    <source>
        <dbReference type="ARBA" id="ARBA00029736"/>
    </source>
</evidence>
<feature type="binding site" evidence="15 16">
    <location>
        <position position="113"/>
    </location>
    <ligand>
        <name>S-adenosyl-L-methionine</name>
        <dbReference type="ChEBI" id="CHEBI:59789"/>
    </ligand>
</feature>
<sequence length="259" mass="28767">MRFDVLTLFPALFDGFVSQSLLKKAIDRQLLAVHLHDMRQWSNDKHNKVDDRPYGGGPGMVLRVGPVVECAEAVQSLAEPKGRLIMLSPQGRKLDQTLVEELASEPRLMLLCGRYEGFDQRVSEILQPEEISLGDYILNGGEVAAMAIIEAVSRLIPGVIGDDDSPAFDSFSSGNRLLDFAQYTRPREYRGHAVPDVLLSGNHDQVARWRAEQSLLKTQIKRADLIQSSTEQPATPNANQPRKSLRSAKQPPADKPTNE</sequence>
<dbReference type="HAMAP" id="MF_00605">
    <property type="entry name" value="TrmD"/>
    <property type="match status" value="1"/>
</dbReference>
<feature type="compositionally biased region" description="Polar residues" evidence="18">
    <location>
        <begin position="226"/>
        <end position="242"/>
    </location>
</feature>
<dbReference type="InterPro" id="IPR029028">
    <property type="entry name" value="Alpha/beta_knot_MTases"/>
</dbReference>
<feature type="region of interest" description="Disordered" evidence="18">
    <location>
        <begin position="224"/>
        <end position="259"/>
    </location>
</feature>
<comment type="similarity">
    <text evidence="3 15 17">Belongs to the RNA methyltransferase TrmD family.</text>
</comment>
<evidence type="ECO:0000256" key="7">
    <source>
        <dbReference type="ARBA" id="ARBA00022490"/>
    </source>
</evidence>
<keyword evidence="8 15" id="KW-0489">Methyltransferase</keyword>
<dbReference type="Pfam" id="PF01746">
    <property type="entry name" value="tRNA_m1G_MT"/>
    <property type="match status" value="1"/>
</dbReference>
<evidence type="ECO:0000256" key="6">
    <source>
        <dbReference type="ARBA" id="ARBA00014679"/>
    </source>
</evidence>
<evidence type="ECO:0000256" key="13">
    <source>
        <dbReference type="ARBA" id="ARBA00033392"/>
    </source>
</evidence>
<evidence type="ECO:0000256" key="11">
    <source>
        <dbReference type="ARBA" id="ARBA00022694"/>
    </source>
</evidence>
<evidence type="ECO:0000256" key="17">
    <source>
        <dbReference type="RuleBase" id="RU003464"/>
    </source>
</evidence>
<evidence type="ECO:0000256" key="1">
    <source>
        <dbReference type="ARBA" id="ARBA00002634"/>
    </source>
</evidence>
<dbReference type="Proteomes" id="UP000315017">
    <property type="component" value="Chromosome"/>
</dbReference>
<feature type="binding site" evidence="15 16">
    <location>
        <begin position="133"/>
        <end position="138"/>
    </location>
    <ligand>
        <name>S-adenosyl-L-methionine</name>
        <dbReference type="ChEBI" id="CHEBI:59789"/>
    </ligand>
</feature>
<comment type="function">
    <text evidence="1 15 17">Specifically methylates guanosine-37 in various tRNAs.</text>
</comment>
<dbReference type="NCBIfam" id="TIGR00088">
    <property type="entry name" value="trmD"/>
    <property type="match status" value="1"/>
</dbReference>
<dbReference type="InterPro" id="IPR002649">
    <property type="entry name" value="tRNA_m1G_MeTrfase_TrmD"/>
</dbReference>
<dbReference type="RefSeq" id="WP_145094134.1">
    <property type="nucleotide sequence ID" value="NZ_CP036274.1"/>
</dbReference>
<dbReference type="Gene3D" id="1.10.1270.20">
    <property type="entry name" value="tRNA(m1g37)methyltransferase, domain 2"/>
    <property type="match status" value="1"/>
</dbReference>
<protein>
    <recommendedName>
        <fullName evidence="6 15">tRNA (guanine-N(1)-)-methyltransferase</fullName>
        <ecNumber evidence="5 15">2.1.1.228</ecNumber>
    </recommendedName>
    <alternativeName>
        <fullName evidence="12 15">M1G-methyltransferase</fullName>
    </alternativeName>
    <alternativeName>
        <fullName evidence="13 15">tRNA [GM37] methyltransferase</fullName>
    </alternativeName>
</protein>